<dbReference type="AlphaFoldDB" id="A0A1Y5SHD8"/>
<dbReference type="Pfam" id="PF00378">
    <property type="entry name" value="ECH_1"/>
    <property type="match status" value="1"/>
</dbReference>
<accession>A0A1Y5SHD8</accession>
<protein>
    <submittedName>
        <fullName evidence="2">Putative enoyl-CoA hydratase</fullName>
        <ecNumber evidence="2">4.2.1.17</ecNumber>
    </submittedName>
</protein>
<organism evidence="2 3">
    <name type="scientific">Oceanibacterium hippocampi</name>
    <dbReference type="NCBI Taxonomy" id="745714"/>
    <lineage>
        <taxon>Bacteria</taxon>
        <taxon>Pseudomonadati</taxon>
        <taxon>Pseudomonadota</taxon>
        <taxon>Alphaproteobacteria</taxon>
        <taxon>Sneathiellales</taxon>
        <taxon>Sneathiellaceae</taxon>
        <taxon>Oceanibacterium</taxon>
    </lineage>
</organism>
<dbReference type="Proteomes" id="UP000193200">
    <property type="component" value="Unassembled WGS sequence"/>
</dbReference>
<dbReference type="InterPro" id="IPR051683">
    <property type="entry name" value="Enoyl-CoA_Hydratase/Isomerase"/>
</dbReference>
<evidence type="ECO:0000313" key="2">
    <source>
        <dbReference type="EMBL" id="SLN40748.1"/>
    </source>
</evidence>
<gene>
    <name evidence="2" type="primary">fadB_2</name>
    <name evidence="2" type="ORF">OCH7691_01735</name>
</gene>
<dbReference type="InterPro" id="IPR029045">
    <property type="entry name" value="ClpP/crotonase-like_dom_sf"/>
</dbReference>
<proteinExistence type="inferred from homology"/>
<dbReference type="RefSeq" id="WP_085882945.1">
    <property type="nucleotide sequence ID" value="NZ_FWFR01000001.1"/>
</dbReference>
<dbReference type="CDD" id="cd06558">
    <property type="entry name" value="crotonase-like"/>
    <property type="match status" value="1"/>
</dbReference>
<evidence type="ECO:0000256" key="1">
    <source>
        <dbReference type="ARBA" id="ARBA00005254"/>
    </source>
</evidence>
<dbReference type="GO" id="GO:0004300">
    <property type="term" value="F:enoyl-CoA hydratase activity"/>
    <property type="evidence" value="ECO:0007669"/>
    <property type="project" value="UniProtKB-EC"/>
</dbReference>
<dbReference type="OrthoDB" id="9795613at2"/>
<dbReference type="Gene3D" id="1.10.12.10">
    <property type="entry name" value="Lyase 2-enoyl-coa Hydratase, Chain A, domain 2"/>
    <property type="match status" value="1"/>
</dbReference>
<keyword evidence="3" id="KW-1185">Reference proteome</keyword>
<sequence length="267" mass="28838">MSGEPVILHCTPEGVATVTLNRPEVHNAFNDEVIEKLTEIFEDLANQSGIRVVILASGGKSFSAGADLKWMQRAAEYLDEDNLEDARGLGRLLKSLYTMDKPTIALVQGSAYGGGLGLVAACDIAVAVRSASFALTEVRLGLIPAVISPYVVQAIGARAARRYFLTAEPIAADRAYELGLVSELVDDVHQLAEVRDRLVARIFQASPAAIASSKELIFAVAEKPIDDHVIDDTAHRIAEARSLPDGKEGVSAFLGKRRPNWWVEMES</sequence>
<comment type="similarity">
    <text evidence="1">Belongs to the enoyl-CoA hydratase/isomerase family.</text>
</comment>
<reference evidence="2 3" key="1">
    <citation type="submission" date="2017-03" db="EMBL/GenBank/DDBJ databases">
        <authorList>
            <person name="Afonso C.L."/>
            <person name="Miller P.J."/>
            <person name="Scott M.A."/>
            <person name="Spackman E."/>
            <person name="Goraichik I."/>
            <person name="Dimitrov K.M."/>
            <person name="Suarez D.L."/>
            <person name="Swayne D.E."/>
        </authorList>
    </citation>
    <scope>NUCLEOTIDE SEQUENCE [LARGE SCALE GENOMIC DNA]</scope>
    <source>
        <strain evidence="2 3">CECT 7691</strain>
    </source>
</reference>
<dbReference type="SUPFAM" id="SSF52096">
    <property type="entry name" value="ClpP/crotonase"/>
    <property type="match status" value="1"/>
</dbReference>
<dbReference type="EC" id="4.2.1.17" evidence="2"/>
<keyword evidence="2" id="KW-0456">Lyase</keyword>
<evidence type="ECO:0000313" key="3">
    <source>
        <dbReference type="Proteomes" id="UP000193200"/>
    </source>
</evidence>
<dbReference type="Gene3D" id="3.90.226.10">
    <property type="entry name" value="2-enoyl-CoA Hydratase, Chain A, domain 1"/>
    <property type="match status" value="1"/>
</dbReference>
<dbReference type="PANTHER" id="PTHR42964">
    <property type="entry name" value="ENOYL-COA HYDRATASE"/>
    <property type="match status" value="1"/>
</dbReference>
<dbReference type="InterPro" id="IPR001753">
    <property type="entry name" value="Enoyl-CoA_hydra/iso"/>
</dbReference>
<dbReference type="InterPro" id="IPR014748">
    <property type="entry name" value="Enoyl-CoA_hydra_C"/>
</dbReference>
<dbReference type="PANTHER" id="PTHR42964:SF1">
    <property type="entry name" value="POLYKETIDE BIOSYNTHESIS ENOYL-COA HYDRATASE PKSH-RELATED"/>
    <property type="match status" value="1"/>
</dbReference>
<dbReference type="EMBL" id="FWFR01000001">
    <property type="protein sequence ID" value="SLN40748.1"/>
    <property type="molecule type" value="Genomic_DNA"/>
</dbReference>
<name>A0A1Y5SHD8_9PROT</name>
<dbReference type="InParanoid" id="A0A1Y5SHD8"/>